<organism evidence="1 2">
    <name type="scientific">Laetiporus sulphureus 93-53</name>
    <dbReference type="NCBI Taxonomy" id="1314785"/>
    <lineage>
        <taxon>Eukaryota</taxon>
        <taxon>Fungi</taxon>
        <taxon>Dikarya</taxon>
        <taxon>Basidiomycota</taxon>
        <taxon>Agaricomycotina</taxon>
        <taxon>Agaricomycetes</taxon>
        <taxon>Polyporales</taxon>
        <taxon>Laetiporus</taxon>
    </lineage>
</organism>
<dbReference type="RefSeq" id="XP_040759395.1">
    <property type="nucleotide sequence ID" value="XM_040913968.1"/>
</dbReference>
<dbReference type="Gene3D" id="3.40.50.1820">
    <property type="entry name" value="alpha/beta hydrolase"/>
    <property type="match status" value="1"/>
</dbReference>
<gene>
    <name evidence="1" type="ORF">LAESUDRAFT_795597</name>
</gene>
<dbReference type="AlphaFoldDB" id="A0A165BU53"/>
<dbReference type="STRING" id="1314785.A0A165BU53"/>
<dbReference type="InParanoid" id="A0A165BU53"/>
<dbReference type="Proteomes" id="UP000076871">
    <property type="component" value="Unassembled WGS sequence"/>
</dbReference>
<protein>
    <recommendedName>
        <fullName evidence="3">Fungal lipase-like domain-containing protein</fullName>
    </recommendedName>
</protein>
<evidence type="ECO:0000313" key="1">
    <source>
        <dbReference type="EMBL" id="KZT01655.1"/>
    </source>
</evidence>
<evidence type="ECO:0000313" key="2">
    <source>
        <dbReference type="Proteomes" id="UP000076871"/>
    </source>
</evidence>
<accession>A0A165BU53</accession>
<sequence>MNCEANLNFDLVALGGDGDSMQYWFVGYDLNLDTVIVSHQSTDLNEILPLVTDDDIMLVNPDSSFFTRLSLDIEVDQGFTAMDILSAVQTTMSTYRTNQITIVDHSLRAAILLLDSVYLLLYIPDAFYAYFSYRLPQVKTKPS</sequence>
<dbReference type="GeneID" id="63830996"/>
<keyword evidence="2" id="KW-1185">Reference proteome</keyword>
<evidence type="ECO:0008006" key="3">
    <source>
        <dbReference type="Google" id="ProtNLM"/>
    </source>
</evidence>
<dbReference type="InterPro" id="IPR029058">
    <property type="entry name" value="AB_hydrolase_fold"/>
</dbReference>
<dbReference type="EMBL" id="KV427661">
    <property type="protein sequence ID" value="KZT01655.1"/>
    <property type="molecule type" value="Genomic_DNA"/>
</dbReference>
<name>A0A165BU53_9APHY</name>
<proteinExistence type="predicted"/>
<dbReference type="OrthoDB" id="426718at2759"/>
<reference evidence="1 2" key="1">
    <citation type="journal article" date="2016" name="Mol. Biol. Evol.">
        <title>Comparative Genomics of Early-Diverging Mushroom-Forming Fungi Provides Insights into the Origins of Lignocellulose Decay Capabilities.</title>
        <authorList>
            <person name="Nagy L.G."/>
            <person name="Riley R."/>
            <person name="Tritt A."/>
            <person name="Adam C."/>
            <person name="Daum C."/>
            <person name="Floudas D."/>
            <person name="Sun H."/>
            <person name="Yadav J.S."/>
            <person name="Pangilinan J."/>
            <person name="Larsson K.H."/>
            <person name="Matsuura K."/>
            <person name="Barry K."/>
            <person name="Labutti K."/>
            <person name="Kuo R."/>
            <person name="Ohm R.A."/>
            <person name="Bhattacharya S.S."/>
            <person name="Shirouzu T."/>
            <person name="Yoshinaga Y."/>
            <person name="Martin F.M."/>
            <person name="Grigoriev I.V."/>
            <person name="Hibbett D.S."/>
        </authorList>
    </citation>
    <scope>NUCLEOTIDE SEQUENCE [LARGE SCALE GENOMIC DNA]</scope>
    <source>
        <strain evidence="1 2">93-53</strain>
    </source>
</reference>